<evidence type="ECO:0000313" key="2">
    <source>
        <dbReference type="EMBL" id="SDJ67907.1"/>
    </source>
</evidence>
<dbReference type="RefSeq" id="WP_090303856.1">
    <property type="nucleotide sequence ID" value="NZ_FNFE01000001.1"/>
</dbReference>
<dbReference type="InterPro" id="IPR029060">
    <property type="entry name" value="PIN-like_dom_sf"/>
</dbReference>
<evidence type="ECO:0000313" key="3">
    <source>
        <dbReference type="Proteomes" id="UP000198882"/>
    </source>
</evidence>
<dbReference type="EMBL" id="FNFE01000001">
    <property type="protein sequence ID" value="SDJ67907.1"/>
    <property type="molecule type" value="Genomic_DNA"/>
</dbReference>
<dbReference type="OrthoDB" id="220712at2157"/>
<dbReference type="Gene3D" id="3.40.50.1010">
    <property type="entry name" value="5'-nuclease"/>
    <property type="match status" value="1"/>
</dbReference>
<sequence>MTERLVFDTEPLVAYLDDEPGSDIVEDWIDRIASGELEGYISPVTKTEVLYVGSRVGFRPDDVRRSLERLEELGVDVYDPRACWETAAALKEAHQMALGDAYALATADAVDGTLLVGADDDFDDLAADVERFRDEPA</sequence>
<dbReference type="Proteomes" id="UP000198882">
    <property type="component" value="Unassembled WGS sequence"/>
</dbReference>
<dbReference type="AlphaFoldDB" id="A0A1G8VPV8"/>
<accession>A0A1G8VPV8</accession>
<reference evidence="3" key="1">
    <citation type="submission" date="2016-10" db="EMBL/GenBank/DDBJ databases">
        <authorList>
            <person name="Varghese N."/>
            <person name="Submissions S."/>
        </authorList>
    </citation>
    <scope>NUCLEOTIDE SEQUENCE [LARGE SCALE GENOMIC DNA]</scope>
    <source>
        <strain evidence="3">B4,CECT 8067,JCM 17497</strain>
    </source>
</reference>
<feature type="domain" description="PIN" evidence="1">
    <location>
        <begin position="6"/>
        <end position="126"/>
    </location>
</feature>
<dbReference type="SUPFAM" id="SSF88723">
    <property type="entry name" value="PIN domain-like"/>
    <property type="match status" value="1"/>
</dbReference>
<proteinExistence type="predicted"/>
<organism evidence="2 3">
    <name type="scientific">Natronorubrum texcoconense</name>
    <dbReference type="NCBI Taxonomy" id="1095776"/>
    <lineage>
        <taxon>Archaea</taxon>
        <taxon>Methanobacteriati</taxon>
        <taxon>Methanobacteriota</taxon>
        <taxon>Stenosarchaea group</taxon>
        <taxon>Halobacteria</taxon>
        <taxon>Halobacteriales</taxon>
        <taxon>Natrialbaceae</taxon>
        <taxon>Natronorubrum</taxon>
    </lineage>
</organism>
<name>A0A1G8VPV8_9EURY</name>
<dbReference type="STRING" id="1095776.SAMN04515672_1440"/>
<dbReference type="InterPro" id="IPR002716">
    <property type="entry name" value="PIN_dom"/>
</dbReference>
<protein>
    <submittedName>
        <fullName evidence="2">Predicted nucleic acid-binding protein, contains PIN domain</fullName>
    </submittedName>
</protein>
<dbReference type="Pfam" id="PF01850">
    <property type="entry name" value="PIN"/>
    <property type="match status" value="1"/>
</dbReference>
<gene>
    <name evidence="2" type="ORF">SAMN04515672_1440</name>
</gene>
<keyword evidence="3" id="KW-1185">Reference proteome</keyword>
<evidence type="ECO:0000259" key="1">
    <source>
        <dbReference type="Pfam" id="PF01850"/>
    </source>
</evidence>